<evidence type="ECO:0000256" key="3">
    <source>
        <dbReference type="ARBA" id="ARBA00030642"/>
    </source>
</evidence>
<dbReference type="SUPFAM" id="SSF54534">
    <property type="entry name" value="FKBP-like"/>
    <property type="match status" value="1"/>
</dbReference>
<dbReference type="Proteomes" id="UP000248975">
    <property type="component" value="Unassembled WGS sequence"/>
</dbReference>
<dbReference type="InterPro" id="IPR027304">
    <property type="entry name" value="Trigger_fact/SurA_dom_sf"/>
</dbReference>
<accession>A0A2W5SFH9</accession>
<evidence type="ECO:0000256" key="1">
    <source>
        <dbReference type="ARBA" id="ARBA00018370"/>
    </source>
</evidence>
<dbReference type="PANTHER" id="PTHR47637:SF1">
    <property type="entry name" value="CHAPERONE SURA"/>
    <property type="match status" value="1"/>
</dbReference>
<dbReference type="InterPro" id="IPR050280">
    <property type="entry name" value="OMP_Chaperone_SurA"/>
</dbReference>
<dbReference type="GO" id="GO:0003755">
    <property type="term" value="F:peptidyl-prolyl cis-trans isomerase activity"/>
    <property type="evidence" value="ECO:0007669"/>
    <property type="project" value="UniProtKB-KW"/>
</dbReference>
<evidence type="ECO:0000256" key="4">
    <source>
        <dbReference type="ARBA" id="ARBA00031484"/>
    </source>
</evidence>
<dbReference type="Gene3D" id="3.10.50.40">
    <property type="match status" value="1"/>
</dbReference>
<evidence type="ECO:0000313" key="9">
    <source>
        <dbReference type="Proteomes" id="UP000248975"/>
    </source>
</evidence>
<name>A0A2W5SFH9_CERSP</name>
<dbReference type="AlphaFoldDB" id="A0A2W5SFH9"/>
<dbReference type="Gene3D" id="1.10.4030.10">
    <property type="entry name" value="Porin chaperone SurA, peptide-binding domain"/>
    <property type="match status" value="1"/>
</dbReference>
<evidence type="ECO:0000256" key="5">
    <source>
        <dbReference type="PROSITE-ProRule" id="PRU00278"/>
    </source>
</evidence>
<evidence type="ECO:0000256" key="6">
    <source>
        <dbReference type="SAM" id="SignalP"/>
    </source>
</evidence>
<comment type="caution">
    <text evidence="8">The sequence shown here is derived from an EMBL/GenBank/DDBJ whole genome shotgun (WGS) entry which is preliminary data.</text>
</comment>
<organism evidence="8 9">
    <name type="scientific">Cereibacter sphaeroides</name>
    <name type="common">Rhodobacter sphaeroides</name>
    <dbReference type="NCBI Taxonomy" id="1063"/>
    <lineage>
        <taxon>Bacteria</taxon>
        <taxon>Pseudomonadati</taxon>
        <taxon>Pseudomonadota</taxon>
        <taxon>Alphaproteobacteria</taxon>
        <taxon>Rhodobacterales</taxon>
        <taxon>Paracoccaceae</taxon>
        <taxon>Cereibacter</taxon>
    </lineage>
</organism>
<evidence type="ECO:0000256" key="2">
    <source>
        <dbReference type="ARBA" id="ARBA00022729"/>
    </source>
</evidence>
<proteinExistence type="predicted"/>
<gene>
    <name evidence="8" type="ORF">DI533_02935</name>
</gene>
<dbReference type="Pfam" id="PF13624">
    <property type="entry name" value="SurA_N_3"/>
    <property type="match status" value="1"/>
</dbReference>
<keyword evidence="2 6" id="KW-0732">Signal</keyword>
<dbReference type="SUPFAM" id="SSF109998">
    <property type="entry name" value="Triger factor/SurA peptide-binding domain-like"/>
    <property type="match status" value="1"/>
</dbReference>
<sequence length="404" mass="43690">MRLIHLIFACLAVMLSTLSAQAADGLFAPRVIVNDSTITNYEVEQRMMFLKALNAGGDLEKQSVNGLIEDRLRLQAAEAGNIEVTEKEILDGQTEFASRANLTAEEFVAELGKMGIEPETFREFVRAGIAWRNLVRDKFAAYNYVSDAAADRSVSATLQRGGLRVLLSELIIPAPPGQEADAMAQADELRATIGSQADFAAAAQQFSAASSAPQGGAIDWLPLGNLPPALRDMMIKMKPGEVTPPLPIPNAVGLFQLRGVEETGRPEVQMLELDYMQVLLPEGPDTGNQIARLRAGADRCDDLFGLTKGVLPPSQVIRTKQAAGEVPRDIGIELAKLDADESSVALRRGNARVFLMLCARNVAPPEENPPTRDQIKQRIANQQIAAASDNFLAKLRAAAVIREP</sequence>
<dbReference type="Pfam" id="PF00639">
    <property type="entry name" value="Rotamase"/>
    <property type="match status" value="1"/>
</dbReference>
<feature type="chain" id="PRO_5016093533" description="Parvulin-like PPIase" evidence="6">
    <location>
        <begin position="23"/>
        <end position="404"/>
    </location>
</feature>
<evidence type="ECO:0000259" key="7">
    <source>
        <dbReference type="PROSITE" id="PS50198"/>
    </source>
</evidence>
<dbReference type="InterPro" id="IPR046357">
    <property type="entry name" value="PPIase_dom_sf"/>
</dbReference>
<keyword evidence="5 8" id="KW-0413">Isomerase</keyword>
<dbReference type="PROSITE" id="PS50198">
    <property type="entry name" value="PPIC_PPIASE_2"/>
    <property type="match status" value="1"/>
</dbReference>
<evidence type="ECO:0000313" key="8">
    <source>
        <dbReference type="EMBL" id="PZQ99632.1"/>
    </source>
</evidence>
<keyword evidence="5" id="KW-0697">Rotamase</keyword>
<dbReference type="InterPro" id="IPR000297">
    <property type="entry name" value="PPIase_PpiC"/>
</dbReference>
<dbReference type="PANTHER" id="PTHR47637">
    <property type="entry name" value="CHAPERONE SURA"/>
    <property type="match status" value="1"/>
</dbReference>
<protein>
    <recommendedName>
        <fullName evidence="1">Parvulin-like PPIase</fullName>
    </recommendedName>
    <alternativeName>
        <fullName evidence="3">Peptidyl-prolyl cis-trans isomerase plp</fullName>
    </alternativeName>
    <alternativeName>
        <fullName evidence="4">Rotamase plp</fullName>
    </alternativeName>
</protein>
<reference evidence="8 9" key="1">
    <citation type="submission" date="2017-08" db="EMBL/GenBank/DDBJ databases">
        <title>Infants hospitalized years apart are colonized by the same room-sourced microbial strains.</title>
        <authorList>
            <person name="Brooks B."/>
            <person name="Olm M.R."/>
            <person name="Firek B.A."/>
            <person name="Baker R."/>
            <person name="Thomas B.C."/>
            <person name="Morowitz M.J."/>
            <person name="Banfield J.F."/>
        </authorList>
    </citation>
    <scope>NUCLEOTIDE SEQUENCE [LARGE SCALE GENOMIC DNA]</scope>
    <source>
        <strain evidence="8">S2_003_000_R2_11</strain>
    </source>
</reference>
<dbReference type="EMBL" id="QFQS01000001">
    <property type="protein sequence ID" value="PZQ99632.1"/>
    <property type="molecule type" value="Genomic_DNA"/>
</dbReference>
<feature type="signal peptide" evidence="6">
    <location>
        <begin position="1"/>
        <end position="22"/>
    </location>
</feature>
<feature type="domain" description="PpiC" evidence="7">
    <location>
        <begin position="162"/>
        <end position="261"/>
    </location>
</feature>